<keyword evidence="2" id="KW-1185">Reference proteome</keyword>
<gene>
    <name evidence="1" type="ORF">PR048_010713</name>
</gene>
<name>A0ABQ9I3I0_9NEOP</name>
<proteinExistence type="predicted"/>
<reference evidence="1 2" key="1">
    <citation type="submission" date="2023-02" db="EMBL/GenBank/DDBJ databases">
        <title>LHISI_Scaffold_Assembly.</title>
        <authorList>
            <person name="Stuart O.P."/>
            <person name="Cleave R."/>
            <person name="Magrath M.J.L."/>
            <person name="Mikheyev A.S."/>
        </authorList>
    </citation>
    <scope>NUCLEOTIDE SEQUENCE [LARGE SCALE GENOMIC DNA]</scope>
    <source>
        <strain evidence="1">Daus_M_001</strain>
        <tissue evidence="1">Leg muscle</tissue>
    </source>
</reference>
<organism evidence="1 2">
    <name type="scientific">Dryococelus australis</name>
    <dbReference type="NCBI Taxonomy" id="614101"/>
    <lineage>
        <taxon>Eukaryota</taxon>
        <taxon>Metazoa</taxon>
        <taxon>Ecdysozoa</taxon>
        <taxon>Arthropoda</taxon>
        <taxon>Hexapoda</taxon>
        <taxon>Insecta</taxon>
        <taxon>Pterygota</taxon>
        <taxon>Neoptera</taxon>
        <taxon>Polyneoptera</taxon>
        <taxon>Phasmatodea</taxon>
        <taxon>Verophasmatodea</taxon>
        <taxon>Anareolatae</taxon>
        <taxon>Phasmatidae</taxon>
        <taxon>Eurycanthinae</taxon>
        <taxon>Dryococelus</taxon>
    </lineage>
</organism>
<evidence type="ECO:0000313" key="1">
    <source>
        <dbReference type="EMBL" id="KAJ8891198.1"/>
    </source>
</evidence>
<evidence type="ECO:0000313" key="2">
    <source>
        <dbReference type="Proteomes" id="UP001159363"/>
    </source>
</evidence>
<sequence>MQVQKINLVGSTWHHALTELINFDYESLEVKQFPMPVTRSCWNLWFNEVAYIDKHHDDIVEFMNGSSDFNNAGVKFQNDMTKDELQEVRIQLCLSSENCKKLNIYIYNRVDRRELFPFHLLHVDMCTKLEVYSHA</sequence>
<dbReference type="EMBL" id="JARBHB010000003">
    <property type="protein sequence ID" value="KAJ8891198.1"/>
    <property type="molecule type" value="Genomic_DNA"/>
</dbReference>
<protein>
    <submittedName>
        <fullName evidence="1">Uncharacterized protein</fullName>
    </submittedName>
</protein>
<dbReference type="Proteomes" id="UP001159363">
    <property type="component" value="Chromosome 3"/>
</dbReference>
<accession>A0ABQ9I3I0</accession>
<comment type="caution">
    <text evidence="1">The sequence shown here is derived from an EMBL/GenBank/DDBJ whole genome shotgun (WGS) entry which is preliminary data.</text>
</comment>